<evidence type="ECO:0000313" key="3">
    <source>
        <dbReference type="EMBL" id="HIT74030.1"/>
    </source>
</evidence>
<feature type="binding site" evidence="1">
    <location>
        <position position="82"/>
    </location>
    <ligand>
        <name>Mg(2+)</name>
        <dbReference type="ChEBI" id="CHEBI:18420"/>
        <label>1</label>
        <note>catalytic</note>
    </ligand>
</feature>
<dbReference type="AlphaFoldDB" id="A0A9D1GWD6"/>
<feature type="binding site" evidence="1">
    <location>
        <position position="204"/>
    </location>
    <ligand>
        <name>Mg(2+)</name>
        <dbReference type="ChEBI" id="CHEBI:18420"/>
        <label>1</label>
        <note>catalytic</note>
    </ligand>
</feature>
<reference evidence="3" key="1">
    <citation type="submission" date="2020-10" db="EMBL/GenBank/DDBJ databases">
        <authorList>
            <person name="Gilroy R."/>
        </authorList>
    </citation>
    <scope>NUCLEOTIDE SEQUENCE</scope>
    <source>
        <strain evidence="3">ChiGjej1B1-24693</strain>
    </source>
</reference>
<organism evidence="3 4">
    <name type="scientific">Candidatus Avipropionibacterium avicola</name>
    <dbReference type="NCBI Taxonomy" id="2840701"/>
    <lineage>
        <taxon>Bacteria</taxon>
        <taxon>Bacillati</taxon>
        <taxon>Actinomycetota</taxon>
        <taxon>Actinomycetes</taxon>
        <taxon>Propionibacteriales</taxon>
        <taxon>Propionibacteriaceae</taxon>
        <taxon>Propionibacteriaceae incertae sedis</taxon>
        <taxon>Candidatus Avipropionibacterium</taxon>
    </lineage>
</organism>
<dbReference type="SUPFAM" id="SSF56655">
    <property type="entry name" value="Carbohydrate phosphatase"/>
    <property type="match status" value="1"/>
</dbReference>
<feature type="region of interest" description="Disordered" evidence="2">
    <location>
        <begin position="56"/>
        <end position="77"/>
    </location>
</feature>
<dbReference type="GO" id="GO:0046872">
    <property type="term" value="F:metal ion binding"/>
    <property type="evidence" value="ECO:0007669"/>
    <property type="project" value="UniProtKB-KW"/>
</dbReference>
<dbReference type="PANTHER" id="PTHR20854">
    <property type="entry name" value="INOSITOL MONOPHOSPHATASE"/>
    <property type="match status" value="1"/>
</dbReference>
<proteinExistence type="predicted"/>
<dbReference type="GO" id="GO:0008934">
    <property type="term" value="F:inositol monophosphate 1-phosphatase activity"/>
    <property type="evidence" value="ECO:0007669"/>
    <property type="project" value="TreeGrafter"/>
</dbReference>
<reference evidence="3" key="2">
    <citation type="journal article" date="2021" name="PeerJ">
        <title>Extensive microbial diversity within the chicken gut microbiome revealed by metagenomics and culture.</title>
        <authorList>
            <person name="Gilroy R."/>
            <person name="Ravi A."/>
            <person name="Getino M."/>
            <person name="Pursley I."/>
            <person name="Horton D.L."/>
            <person name="Alikhan N.F."/>
            <person name="Baker D."/>
            <person name="Gharbi K."/>
            <person name="Hall N."/>
            <person name="Watson M."/>
            <person name="Adriaenssens E.M."/>
            <person name="Foster-Nyarko E."/>
            <person name="Jarju S."/>
            <person name="Secka A."/>
            <person name="Antonio M."/>
            <person name="Oren A."/>
            <person name="Chaudhuri R.R."/>
            <person name="La Ragione R."/>
            <person name="Hildebrand F."/>
            <person name="Pallen M.J."/>
        </authorList>
    </citation>
    <scope>NUCLEOTIDE SEQUENCE</scope>
    <source>
        <strain evidence="3">ChiGjej1B1-24693</strain>
    </source>
</reference>
<dbReference type="Pfam" id="PF00459">
    <property type="entry name" value="Inositol_P"/>
    <property type="match status" value="1"/>
</dbReference>
<protein>
    <submittedName>
        <fullName evidence="3">Glucose-1-phosphate thymidylyltransferase</fullName>
    </submittedName>
</protein>
<keyword evidence="1" id="KW-0460">Magnesium</keyword>
<sequence>MNDDDLALAFELAADAAAISLSWSGGDVPVTTKEDGSPVSEGDLEVDRALGEILAEERPEDGLLSEEQPERPGTSGRRWIIDPIDGTRQFVAGEAGWGNHIALEVDGEVLLGIITRPEDDELFWAVRGQGAFRCSMDSPHDRSQPITLSTATDPASATLSGYGITPADLEARPARWEDRTAQLFTDFFAGRLDGLLMRGGKVWDFAPLVPLVRESGGEVRSPDGTDRIDQGSLLVAGHGLLPGLAAALFRVANR</sequence>
<dbReference type="GO" id="GO:0006020">
    <property type="term" value="P:inositol metabolic process"/>
    <property type="evidence" value="ECO:0007669"/>
    <property type="project" value="TreeGrafter"/>
</dbReference>
<accession>A0A9D1GWD6</accession>
<dbReference type="Gene3D" id="3.40.190.80">
    <property type="match status" value="1"/>
</dbReference>
<gene>
    <name evidence="3" type="ORF">IAA98_00415</name>
</gene>
<keyword evidence="1" id="KW-0479">Metal-binding</keyword>
<evidence type="ECO:0000256" key="2">
    <source>
        <dbReference type="SAM" id="MobiDB-lite"/>
    </source>
</evidence>
<feature type="binding site" evidence="1">
    <location>
        <position position="84"/>
    </location>
    <ligand>
        <name>Mg(2+)</name>
        <dbReference type="ChEBI" id="CHEBI:18420"/>
        <label>1</label>
        <note>catalytic</note>
    </ligand>
</feature>
<name>A0A9D1GWD6_9ACTN</name>
<evidence type="ECO:0000313" key="4">
    <source>
        <dbReference type="Proteomes" id="UP000886842"/>
    </source>
</evidence>
<dbReference type="PRINTS" id="PR00377">
    <property type="entry name" value="IMPHPHTASES"/>
</dbReference>
<feature type="binding site" evidence="1">
    <location>
        <position position="85"/>
    </location>
    <ligand>
        <name>Mg(2+)</name>
        <dbReference type="ChEBI" id="CHEBI:18420"/>
        <label>1</label>
        <note>catalytic</note>
    </ligand>
</feature>
<feature type="binding site" evidence="1">
    <location>
        <position position="66"/>
    </location>
    <ligand>
        <name>Mg(2+)</name>
        <dbReference type="ChEBI" id="CHEBI:18420"/>
        <label>1</label>
        <note>catalytic</note>
    </ligand>
</feature>
<dbReference type="Proteomes" id="UP000886842">
    <property type="component" value="Unassembled WGS sequence"/>
</dbReference>
<dbReference type="GO" id="GO:0007165">
    <property type="term" value="P:signal transduction"/>
    <property type="evidence" value="ECO:0007669"/>
    <property type="project" value="TreeGrafter"/>
</dbReference>
<dbReference type="Gene3D" id="3.30.540.10">
    <property type="entry name" value="Fructose-1,6-Bisphosphatase, subunit A, domain 1"/>
    <property type="match status" value="1"/>
</dbReference>
<comment type="caution">
    <text evidence="3">The sequence shown here is derived from an EMBL/GenBank/DDBJ whole genome shotgun (WGS) entry which is preliminary data.</text>
</comment>
<comment type="cofactor">
    <cofactor evidence="1">
        <name>Mg(2+)</name>
        <dbReference type="ChEBI" id="CHEBI:18420"/>
    </cofactor>
</comment>
<evidence type="ECO:0000256" key="1">
    <source>
        <dbReference type="PIRSR" id="PIRSR600760-2"/>
    </source>
</evidence>
<dbReference type="InterPro" id="IPR000760">
    <property type="entry name" value="Inositol_monophosphatase-like"/>
</dbReference>
<dbReference type="EMBL" id="DVLP01000015">
    <property type="protein sequence ID" value="HIT74030.1"/>
    <property type="molecule type" value="Genomic_DNA"/>
</dbReference>
<dbReference type="PANTHER" id="PTHR20854:SF4">
    <property type="entry name" value="INOSITOL-1-MONOPHOSPHATASE-RELATED"/>
    <property type="match status" value="1"/>
</dbReference>